<evidence type="ECO:0000256" key="1">
    <source>
        <dbReference type="SAM" id="MobiDB-lite"/>
    </source>
</evidence>
<feature type="domain" description="PRC-barrel" evidence="2">
    <location>
        <begin position="18"/>
        <end position="76"/>
    </location>
</feature>
<reference evidence="3 4" key="1">
    <citation type="submission" date="2018-03" db="EMBL/GenBank/DDBJ databases">
        <title>The ancient ancestry and fast evolution of plastids.</title>
        <authorList>
            <person name="Moore K.R."/>
            <person name="Magnabosco C."/>
            <person name="Momper L."/>
            <person name="Gold D.A."/>
            <person name="Bosak T."/>
            <person name="Fournier G.P."/>
        </authorList>
    </citation>
    <scope>NUCLEOTIDE SEQUENCE [LARGE SCALE GENOMIC DNA]</scope>
    <source>
        <strain evidence="3 4">CCALA 037</strain>
    </source>
</reference>
<feature type="region of interest" description="Disordered" evidence="1">
    <location>
        <begin position="124"/>
        <end position="143"/>
    </location>
</feature>
<dbReference type="SUPFAM" id="SSF50346">
    <property type="entry name" value="PRC-barrel domain"/>
    <property type="match status" value="2"/>
</dbReference>
<organism evidence="3 4">
    <name type="scientific">Chamaesiphon polymorphus CCALA 037</name>
    <dbReference type="NCBI Taxonomy" id="2107692"/>
    <lineage>
        <taxon>Bacteria</taxon>
        <taxon>Bacillati</taxon>
        <taxon>Cyanobacteriota</taxon>
        <taxon>Cyanophyceae</taxon>
        <taxon>Gomontiellales</taxon>
        <taxon>Chamaesiphonaceae</taxon>
        <taxon>Chamaesiphon</taxon>
    </lineage>
</organism>
<dbReference type="EMBL" id="PVWO01000096">
    <property type="protein sequence ID" value="PSB57032.1"/>
    <property type="molecule type" value="Genomic_DNA"/>
</dbReference>
<dbReference type="InterPro" id="IPR014747">
    <property type="entry name" value="Bac_photo_RC_H_C"/>
</dbReference>
<evidence type="ECO:0000259" key="2">
    <source>
        <dbReference type="Pfam" id="PF05239"/>
    </source>
</evidence>
<evidence type="ECO:0000313" key="3">
    <source>
        <dbReference type="EMBL" id="PSB57032.1"/>
    </source>
</evidence>
<accession>A0A2T1GHF5</accession>
<dbReference type="OrthoDB" id="9793882at2"/>
<dbReference type="AlphaFoldDB" id="A0A2T1GHF5"/>
<dbReference type="GO" id="GO:0019684">
    <property type="term" value="P:photosynthesis, light reaction"/>
    <property type="evidence" value="ECO:0007669"/>
    <property type="project" value="InterPro"/>
</dbReference>
<dbReference type="InterPro" id="IPR027275">
    <property type="entry name" value="PRC-brl_dom"/>
</dbReference>
<sequence length="256" mass="30057">MLITAKTLEGFKLNSLDGEIGKAKEFYFDDRHWTIRYLVADTGGWLTGRQVLISPYVLVTADKGEEYITVNLTKQQIENSPSLSSDKPVSQQFELDYHGYYGYPMYWGGLSIWGADPYIQRDREQWDKSTPAEKKGDPNLRSTREVSGYHIQATDGEIGHVEDFIIDYQTWSIRYLIVETVNWWSGKKVLISPRWIERVSWNESKVFINLPSEIIEKSPEYRQEILLMRDYETRLHQHYNRQGYWVDDSNDLVQPL</sequence>
<proteinExistence type="predicted"/>
<dbReference type="InterPro" id="IPR011033">
    <property type="entry name" value="PRC_barrel-like_sf"/>
</dbReference>
<dbReference type="GO" id="GO:0030077">
    <property type="term" value="C:plasma membrane light-harvesting complex"/>
    <property type="evidence" value="ECO:0007669"/>
    <property type="project" value="InterPro"/>
</dbReference>
<feature type="domain" description="PRC-barrel" evidence="2">
    <location>
        <begin position="145"/>
        <end position="211"/>
    </location>
</feature>
<dbReference type="Gene3D" id="3.90.50.10">
    <property type="entry name" value="Photosynthetic Reaction Center, subunit H, domain 2"/>
    <property type="match status" value="2"/>
</dbReference>
<comment type="caution">
    <text evidence="3">The sequence shown here is derived from an EMBL/GenBank/DDBJ whole genome shotgun (WGS) entry which is preliminary data.</text>
</comment>
<gene>
    <name evidence="3" type="ORF">C7B77_09860</name>
</gene>
<dbReference type="RefSeq" id="WP_106303527.1">
    <property type="nucleotide sequence ID" value="NZ_PVWO01000096.1"/>
</dbReference>
<protein>
    <submittedName>
        <fullName evidence="3">Photosystem reaction center subunit H</fullName>
    </submittedName>
</protein>
<dbReference type="Proteomes" id="UP000238937">
    <property type="component" value="Unassembled WGS sequence"/>
</dbReference>
<dbReference type="Pfam" id="PF05239">
    <property type="entry name" value="PRC"/>
    <property type="match status" value="2"/>
</dbReference>
<evidence type="ECO:0000313" key="4">
    <source>
        <dbReference type="Proteomes" id="UP000238937"/>
    </source>
</evidence>
<keyword evidence="4" id="KW-1185">Reference proteome</keyword>
<name>A0A2T1GHF5_9CYAN</name>